<evidence type="ECO:0000256" key="4">
    <source>
        <dbReference type="ARBA" id="ARBA00023242"/>
    </source>
</evidence>
<dbReference type="Proteomes" id="UP000276133">
    <property type="component" value="Unassembled WGS sequence"/>
</dbReference>
<evidence type="ECO:0000256" key="5">
    <source>
        <dbReference type="ARBA" id="ARBA00025730"/>
    </source>
</evidence>
<dbReference type="OrthoDB" id="154356at2759"/>
<dbReference type="STRING" id="10195.A0A3M7RVX1"/>
<feature type="region of interest" description="Disordered" evidence="6">
    <location>
        <begin position="67"/>
        <end position="99"/>
    </location>
</feature>
<evidence type="ECO:0000256" key="1">
    <source>
        <dbReference type="ARBA" id="ARBA00004123"/>
    </source>
</evidence>
<dbReference type="AlphaFoldDB" id="A0A3M7RVX1"/>
<reference evidence="7 8" key="1">
    <citation type="journal article" date="2018" name="Sci. Rep.">
        <title>Genomic signatures of local adaptation to the degree of environmental predictability in rotifers.</title>
        <authorList>
            <person name="Franch-Gras L."/>
            <person name="Hahn C."/>
            <person name="Garcia-Roger E.M."/>
            <person name="Carmona M.J."/>
            <person name="Serra M."/>
            <person name="Gomez A."/>
        </authorList>
    </citation>
    <scope>NUCLEOTIDE SEQUENCE [LARGE SCALE GENOMIC DNA]</scope>
    <source>
        <strain evidence="7">HYR1</strain>
    </source>
</reference>
<name>A0A3M7RVX1_BRAPC</name>
<evidence type="ECO:0000256" key="3">
    <source>
        <dbReference type="ARBA" id="ARBA00023163"/>
    </source>
</evidence>
<dbReference type="GO" id="GO:0006367">
    <property type="term" value="P:transcription initiation at RNA polymerase II promoter"/>
    <property type="evidence" value="ECO:0007669"/>
    <property type="project" value="TreeGrafter"/>
</dbReference>
<dbReference type="GO" id="GO:0000124">
    <property type="term" value="C:SAGA complex"/>
    <property type="evidence" value="ECO:0007669"/>
    <property type="project" value="TreeGrafter"/>
</dbReference>
<keyword evidence="4" id="KW-0539">Nucleus</keyword>
<dbReference type="InterPro" id="IPR003923">
    <property type="entry name" value="TAF10"/>
</dbReference>
<accession>A0A3M7RVX1</accession>
<keyword evidence="2" id="KW-0805">Transcription regulation</keyword>
<protein>
    <submittedName>
        <fullName evidence="7">Transcription initiation factor TFIID subunit 10-like protein</fullName>
    </submittedName>
</protein>
<dbReference type="EMBL" id="REGN01002523">
    <property type="protein sequence ID" value="RNA27600.1"/>
    <property type="molecule type" value="Genomic_DNA"/>
</dbReference>
<evidence type="ECO:0000256" key="6">
    <source>
        <dbReference type="SAM" id="MobiDB-lite"/>
    </source>
</evidence>
<dbReference type="GO" id="GO:0016251">
    <property type="term" value="F:RNA polymerase II general transcription initiation factor activity"/>
    <property type="evidence" value="ECO:0007669"/>
    <property type="project" value="TreeGrafter"/>
</dbReference>
<keyword evidence="7" id="KW-0396">Initiation factor</keyword>
<dbReference type="PANTHER" id="PTHR21242">
    <property type="entry name" value="TRANSCRIPTION INITIATION FACTOR TFIID SUBUNIT 10"/>
    <property type="match status" value="1"/>
</dbReference>
<evidence type="ECO:0000256" key="2">
    <source>
        <dbReference type="ARBA" id="ARBA00023015"/>
    </source>
</evidence>
<evidence type="ECO:0000313" key="7">
    <source>
        <dbReference type="EMBL" id="RNA27600.1"/>
    </source>
</evidence>
<dbReference type="GO" id="GO:1990841">
    <property type="term" value="F:promoter-specific chromatin binding"/>
    <property type="evidence" value="ECO:0007669"/>
    <property type="project" value="TreeGrafter"/>
</dbReference>
<dbReference type="GO" id="GO:0005669">
    <property type="term" value="C:transcription factor TFIID complex"/>
    <property type="evidence" value="ECO:0007669"/>
    <property type="project" value="TreeGrafter"/>
</dbReference>
<evidence type="ECO:0000313" key="8">
    <source>
        <dbReference type="Proteomes" id="UP000276133"/>
    </source>
</evidence>
<dbReference type="Pfam" id="PF03540">
    <property type="entry name" value="TAF10"/>
    <property type="match status" value="1"/>
</dbReference>
<keyword evidence="7" id="KW-0648">Protein biosynthesis</keyword>
<proteinExistence type="inferred from homology"/>
<sequence>MDDLLNNHDIDMLNSIDLNQQDLKLDDNEMLDSNGESMNQDENEDEDTSQKFISEIVNDVMQHHKLKSKTTVQGNAANASASNTNANQGSTNQAQGSGVNKNATGLVLTLEDLSNVLSEYGINLII</sequence>
<feature type="compositionally biased region" description="Low complexity" evidence="6">
    <location>
        <begin position="73"/>
        <end position="96"/>
    </location>
</feature>
<organism evidence="7 8">
    <name type="scientific">Brachionus plicatilis</name>
    <name type="common">Marine rotifer</name>
    <name type="synonym">Brachionus muelleri</name>
    <dbReference type="NCBI Taxonomy" id="10195"/>
    <lineage>
        <taxon>Eukaryota</taxon>
        <taxon>Metazoa</taxon>
        <taxon>Spiralia</taxon>
        <taxon>Gnathifera</taxon>
        <taxon>Rotifera</taxon>
        <taxon>Eurotatoria</taxon>
        <taxon>Monogononta</taxon>
        <taxon>Pseudotrocha</taxon>
        <taxon>Ploima</taxon>
        <taxon>Brachionidae</taxon>
        <taxon>Brachionus</taxon>
    </lineage>
</organism>
<gene>
    <name evidence="7" type="ORF">BpHYR1_023858</name>
</gene>
<dbReference type="GO" id="GO:0003743">
    <property type="term" value="F:translation initiation factor activity"/>
    <property type="evidence" value="ECO:0007669"/>
    <property type="project" value="UniProtKB-KW"/>
</dbReference>
<dbReference type="PANTHER" id="PTHR21242:SF0">
    <property type="entry name" value="TRANSCRIPTION INITIATION FACTOR TFIID SUBUNIT 10"/>
    <property type="match status" value="1"/>
</dbReference>
<comment type="similarity">
    <text evidence="5">Belongs to the TAF10 family.</text>
</comment>
<feature type="region of interest" description="Disordered" evidence="6">
    <location>
        <begin position="24"/>
        <end position="49"/>
    </location>
</feature>
<keyword evidence="8" id="KW-1185">Reference proteome</keyword>
<keyword evidence="3" id="KW-0804">Transcription</keyword>
<comment type="caution">
    <text evidence="7">The sequence shown here is derived from an EMBL/GenBank/DDBJ whole genome shotgun (WGS) entry which is preliminary data.</text>
</comment>
<comment type="subcellular location">
    <subcellularLocation>
        <location evidence="1">Nucleus</location>
    </subcellularLocation>
</comment>